<keyword evidence="10 13" id="KW-0472">Membrane</keyword>
<feature type="transmembrane region" description="Helical" evidence="13">
    <location>
        <begin position="29"/>
        <end position="49"/>
    </location>
</feature>
<organism evidence="15 16">
    <name type="scientific">Haematococcus lacustris</name>
    <name type="common">Green alga</name>
    <name type="synonym">Haematococcus pluvialis</name>
    <dbReference type="NCBI Taxonomy" id="44745"/>
    <lineage>
        <taxon>Eukaryota</taxon>
        <taxon>Viridiplantae</taxon>
        <taxon>Chlorophyta</taxon>
        <taxon>core chlorophytes</taxon>
        <taxon>Chlorophyceae</taxon>
        <taxon>CS clade</taxon>
        <taxon>Chlamydomonadales</taxon>
        <taxon>Haematococcaceae</taxon>
        <taxon>Haematococcus</taxon>
    </lineage>
</organism>
<keyword evidence="6" id="KW-0106">Calcium</keyword>
<feature type="transmembrane region" description="Helical" evidence="13">
    <location>
        <begin position="61"/>
        <end position="90"/>
    </location>
</feature>
<keyword evidence="5 13" id="KW-0812">Transmembrane</keyword>
<evidence type="ECO:0000256" key="7">
    <source>
        <dbReference type="ARBA" id="ARBA00022882"/>
    </source>
</evidence>
<dbReference type="AlphaFoldDB" id="A0A699ZJH1"/>
<keyword evidence="11" id="KW-0325">Glycoprotein</keyword>
<feature type="transmembrane region" description="Helical" evidence="13">
    <location>
        <begin position="111"/>
        <end position="144"/>
    </location>
</feature>
<proteinExistence type="predicted"/>
<dbReference type="EMBL" id="BLLF01002156">
    <property type="protein sequence ID" value="GFH22927.1"/>
    <property type="molecule type" value="Genomic_DNA"/>
</dbReference>
<gene>
    <name evidence="15" type="ORF">HaLaN_20463</name>
</gene>
<evidence type="ECO:0000256" key="2">
    <source>
        <dbReference type="ARBA" id="ARBA00022448"/>
    </source>
</evidence>
<dbReference type="Gene3D" id="1.10.287.70">
    <property type="match status" value="1"/>
</dbReference>
<keyword evidence="12 15" id="KW-0407">Ion channel</keyword>
<evidence type="ECO:0000256" key="8">
    <source>
        <dbReference type="ARBA" id="ARBA00022989"/>
    </source>
</evidence>
<evidence type="ECO:0000259" key="14">
    <source>
        <dbReference type="Pfam" id="PF00520"/>
    </source>
</evidence>
<dbReference type="PANTHER" id="PTHR45628:SF7">
    <property type="entry name" value="VOLTAGE-DEPENDENT CALCIUM CHANNEL TYPE A SUBUNIT ALPHA-1"/>
    <property type="match status" value="1"/>
</dbReference>
<evidence type="ECO:0000256" key="1">
    <source>
        <dbReference type="ARBA" id="ARBA00004141"/>
    </source>
</evidence>
<keyword evidence="9" id="KW-0406">Ion transport</keyword>
<dbReference type="InterPro" id="IPR050599">
    <property type="entry name" value="VDCC_alpha-1_subunit"/>
</dbReference>
<feature type="domain" description="Ion transport" evidence="14">
    <location>
        <begin position="4"/>
        <end position="170"/>
    </location>
</feature>
<dbReference type="GO" id="GO:0098703">
    <property type="term" value="P:calcium ion import across plasma membrane"/>
    <property type="evidence" value="ECO:0007669"/>
    <property type="project" value="TreeGrafter"/>
</dbReference>
<dbReference type="InterPro" id="IPR005821">
    <property type="entry name" value="Ion_trans_dom"/>
</dbReference>
<dbReference type="Gene3D" id="1.20.120.350">
    <property type="entry name" value="Voltage-gated potassium channels. Chain C"/>
    <property type="match status" value="1"/>
</dbReference>
<evidence type="ECO:0000256" key="9">
    <source>
        <dbReference type="ARBA" id="ARBA00023065"/>
    </source>
</evidence>
<keyword evidence="8 13" id="KW-1133">Transmembrane helix</keyword>
<evidence type="ECO:0000256" key="4">
    <source>
        <dbReference type="ARBA" id="ARBA00022673"/>
    </source>
</evidence>
<keyword evidence="4" id="KW-0107">Calcium channel</keyword>
<comment type="caution">
    <text evidence="15">The sequence shown here is derived from an EMBL/GenBank/DDBJ whole genome shotgun (WGS) entry which is preliminary data.</text>
</comment>
<sequence length="171" mass="19067">MAAADCVILALQHYDQGPEWQALQDNANLVYVIIYGAEAVVKVAGLGWVNYLRSSWHQLDLLVVLLSLLSLLFAAFSATQLRALVLFRFQRLLRMLKLVRLLRKLGDISRLLDTFAAAVLPMLHIAGLVFVIFFGFAFLGVLLFGEVPHGEALNSHANFESWPMAMLLLLS</sequence>
<evidence type="ECO:0000313" key="16">
    <source>
        <dbReference type="Proteomes" id="UP000485058"/>
    </source>
</evidence>
<evidence type="ECO:0000256" key="11">
    <source>
        <dbReference type="ARBA" id="ARBA00023180"/>
    </source>
</evidence>
<evidence type="ECO:0000256" key="10">
    <source>
        <dbReference type="ARBA" id="ARBA00023136"/>
    </source>
</evidence>
<keyword evidence="7" id="KW-0851">Voltage-gated channel</keyword>
<evidence type="ECO:0000256" key="3">
    <source>
        <dbReference type="ARBA" id="ARBA00022568"/>
    </source>
</evidence>
<name>A0A699ZJH1_HAELA</name>
<protein>
    <submittedName>
        <fullName evidence="15">Sodium channel 60E</fullName>
    </submittedName>
</protein>
<dbReference type="InterPro" id="IPR027359">
    <property type="entry name" value="Volt_channel_dom_sf"/>
</dbReference>
<evidence type="ECO:0000256" key="6">
    <source>
        <dbReference type="ARBA" id="ARBA00022837"/>
    </source>
</evidence>
<comment type="subcellular location">
    <subcellularLocation>
        <location evidence="1">Membrane</location>
        <topology evidence="1">Multi-pass membrane protein</topology>
    </subcellularLocation>
</comment>
<evidence type="ECO:0000313" key="15">
    <source>
        <dbReference type="EMBL" id="GFH22927.1"/>
    </source>
</evidence>
<dbReference type="GO" id="GO:0008331">
    <property type="term" value="F:high voltage-gated calcium channel activity"/>
    <property type="evidence" value="ECO:0007669"/>
    <property type="project" value="TreeGrafter"/>
</dbReference>
<accession>A0A699ZJH1</accession>
<keyword evidence="3" id="KW-0109">Calcium transport</keyword>
<dbReference type="GO" id="GO:0005891">
    <property type="term" value="C:voltage-gated calcium channel complex"/>
    <property type="evidence" value="ECO:0007669"/>
    <property type="project" value="TreeGrafter"/>
</dbReference>
<keyword evidence="16" id="KW-1185">Reference proteome</keyword>
<evidence type="ECO:0000256" key="5">
    <source>
        <dbReference type="ARBA" id="ARBA00022692"/>
    </source>
</evidence>
<dbReference type="Pfam" id="PF00520">
    <property type="entry name" value="Ion_trans"/>
    <property type="match status" value="1"/>
</dbReference>
<keyword evidence="2" id="KW-0813">Transport</keyword>
<evidence type="ECO:0000256" key="13">
    <source>
        <dbReference type="SAM" id="Phobius"/>
    </source>
</evidence>
<evidence type="ECO:0000256" key="12">
    <source>
        <dbReference type="ARBA" id="ARBA00023303"/>
    </source>
</evidence>
<dbReference type="Proteomes" id="UP000485058">
    <property type="component" value="Unassembled WGS sequence"/>
</dbReference>
<dbReference type="SUPFAM" id="SSF81324">
    <property type="entry name" value="Voltage-gated potassium channels"/>
    <property type="match status" value="1"/>
</dbReference>
<reference evidence="15 16" key="1">
    <citation type="submission" date="2020-02" db="EMBL/GenBank/DDBJ databases">
        <title>Draft genome sequence of Haematococcus lacustris strain NIES-144.</title>
        <authorList>
            <person name="Morimoto D."/>
            <person name="Nakagawa S."/>
            <person name="Yoshida T."/>
            <person name="Sawayama S."/>
        </authorList>
    </citation>
    <scope>NUCLEOTIDE SEQUENCE [LARGE SCALE GENOMIC DNA]</scope>
    <source>
        <strain evidence="15 16">NIES-144</strain>
    </source>
</reference>
<dbReference type="PANTHER" id="PTHR45628">
    <property type="entry name" value="VOLTAGE-DEPENDENT CALCIUM CHANNEL TYPE A SUBUNIT ALPHA-1"/>
    <property type="match status" value="1"/>
</dbReference>